<keyword evidence="1" id="KW-1133">Transmembrane helix</keyword>
<gene>
    <name evidence="2" type="primary">Cni-srh-45</name>
    <name evidence="2" type="synonym">Cnig_chr_V.g19213</name>
    <name evidence="2" type="ORF">B9Z55_019213</name>
</gene>
<evidence type="ECO:0000313" key="3">
    <source>
        <dbReference type="Proteomes" id="UP000230233"/>
    </source>
</evidence>
<reference evidence="3" key="1">
    <citation type="submission" date="2017-10" db="EMBL/GenBank/DDBJ databases">
        <title>Rapid genome shrinkage in a self-fertile nematode reveals novel sperm competition proteins.</title>
        <authorList>
            <person name="Yin D."/>
            <person name="Schwarz E.M."/>
            <person name="Thomas C.G."/>
            <person name="Felde R.L."/>
            <person name="Korf I.F."/>
            <person name="Cutter A.D."/>
            <person name="Schartner C.M."/>
            <person name="Ralston E.J."/>
            <person name="Meyer B.J."/>
            <person name="Haag E.S."/>
        </authorList>
    </citation>
    <scope>NUCLEOTIDE SEQUENCE [LARGE SCALE GENOMIC DNA]</scope>
    <source>
        <strain evidence="3">JU1422</strain>
    </source>
</reference>
<accession>A0A2G5THH5</accession>
<dbReference type="AlphaFoldDB" id="A0A2G5THH5"/>
<feature type="transmembrane region" description="Helical" evidence="1">
    <location>
        <begin position="30"/>
        <end position="61"/>
    </location>
</feature>
<evidence type="ECO:0000256" key="1">
    <source>
        <dbReference type="SAM" id="Phobius"/>
    </source>
</evidence>
<sequence>MMPFVYFPACAGFTVGLLQSLNVSTEIQGYIGIGCLGTLNNISFVTMTLYGATATLTMLVLHNPYKKFVLSVFAAREKTNVVKPRKWVRRNAVSVTTPVSF</sequence>
<dbReference type="InterPro" id="IPR019422">
    <property type="entry name" value="7TM_GPCR_serpentine_rcpt_Srh"/>
</dbReference>
<name>A0A2G5THH5_9PELO</name>
<keyword evidence="1" id="KW-0472">Membrane</keyword>
<comment type="caution">
    <text evidence="2">The sequence shown here is derived from an EMBL/GenBank/DDBJ whole genome shotgun (WGS) entry which is preliminary data.</text>
</comment>
<evidence type="ECO:0000313" key="2">
    <source>
        <dbReference type="EMBL" id="PIC26720.1"/>
    </source>
</evidence>
<protein>
    <submittedName>
        <fullName evidence="2">Uncharacterized protein</fullName>
    </submittedName>
</protein>
<dbReference type="Proteomes" id="UP000230233">
    <property type="component" value="Chromosome V"/>
</dbReference>
<dbReference type="EMBL" id="PDUG01000005">
    <property type="protein sequence ID" value="PIC26720.1"/>
    <property type="molecule type" value="Genomic_DNA"/>
</dbReference>
<proteinExistence type="predicted"/>
<keyword evidence="3" id="KW-1185">Reference proteome</keyword>
<keyword evidence="1" id="KW-0812">Transmembrane</keyword>
<dbReference type="OrthoDB" id="5825091at2759"/>
<organism evidence="2 3">
    <name type="scientific">Caenorhabditis nigoni</name>
    <dbReference type="NCBI Taxonomy" id="1611254"/>
    <lineage>
        <taxon>Eukaryota</taxon>
        <taxon>Metazoa</taxon>
        <taxon>Ecdysozoa</taxon>
        <taxon>Nematoda</taxon>
        <taxon>Chromadorea</taxon>
        <taxon>Rhabditida</taxon>
        <taxon>Rhabditina</taxon>
        <taxon>Rhabditomorpha</taxon>
        <taxon>Rhabditoidea</taxon>
        <taxon>Rhabditidae</taxon>
        <taxon>Peloderinae</taxon>
        <taxon>Caenorhabditis</taxon>
    </lineage>
</organism>
<dbReference type="Pfam" id="PF10318">
    <property type="entry name" value="7TM_GPCR_Srh"/>
    <property type="match status" value="2"/>
</dbReference>